<reference evidence="1 2" key="1">
    <citation type="submission" date="2021-06" db="EMBL/GenBank/DDBJ databases">
        <authorList>
            <person name="Criscuolo A."/>
        </authorList>
    </citation>
    <scope>NUCLEOTIDE SEQUENCE [LARGE SCALE GENOMIC DNA]</scope>
    <source>
        <strain evidence="2">CIP 111802</strain>
    </source>
</reference>
<dbReference type="EMBL" id="CAJVCE010000036">
    <property type="protein sequence ID" value="CAG7657652.1"/>
    <property type="molecule type" value="Genomic_DNA"/>
</dbReference>
<keyword evidence="2" id="KW-1185">Reference proteome</keyword>
<organism evidence="1 2">
    <name type="scientific">Paenibacillus allorhizosphaerae</name>
    <dbReference type="NCBI Taxonomy" id="2849866"/>
    <lineage>
        <taxon>Bacteria</taxon>
        <taxon>Bacillati</taxon>
        <taxon>Bacillota</taxon>
        <taxon>Bacilli</taxon>
        <taxon>Bacillales</taxon>
        <taxon>Paenibacillaceae</taxon>
        <taxon>Paenibacillus</taxon>
    </lineage>
</organism>
<protein>
    <submittedName>
        <fullName evidence="1">Uncharacterized protein</fullName>
    </submittedName>
</protein>
<gene>
    <name evidence="1" type="ORF">PAECIP111802_06805</name>
</gene>
<sequence length="70" mass="8146">MRIYSKRFKIIIRVVYAICVVGGSLAFKGTYVESKLNQITIKDSNYPIYFPDLGFLNNWTNEFCNRISSK</sequence>
<evidence type="ECO:0000313" key="1">
    <source>
        <dbReference type="EMBL" id="CAG7657652.1"/>
    </source>
</evidence>
<dbReference type="Proteomes" id="UP000730618">
    <property type="component" value="Unassembled WGS sequence"/>
</dbReference>
<evidence type="ECO:0000313" key="2">
    <source>
        <dbReference type="Proteomes" id="UP000730618"/>
    </source>
</evidence>
<proteinExistence type="predicted"/>
<name>A0ABN7TVU9_9BACL</name>
<comment type="caution">
    <text evidence="1">The sequence shown here is derived from an EMBL/GenBank/DDBJ whole genome shotgun (WGS) entry which is preliminary data.</text>
</comment>
<accession>A0ABN7TVU9</accession>